<proteinExistence type="predicted"/>
<reference evidence="1" key="1">
    <citation type="submission" date="2014-09" db="EMBL/GenBank/DDBJ databases">
        <authorList>
            <person name="Magalhaes I.L.F."/>
            <person name="Oliveira U."/>
            <person name="Santos F.R."/>
            <person name="Vidigal T.H.D.A."/>
            <person name="Brescovit A.D."/>
            <person name="Santos A.J."/>
        </authorList>
    </citation>
    <scope>NUCLEOTIDE SEQUENCE</scope>
    <source>
        <tissue evidence="1">Shoot tissue taken approximately 20 cm above the soil surface</tissue>
    </source>
</reference>
<evidence type="ECO:0000313" key="1">
    <source>
        <dbReference type="EMBL" id="JAE36713.1"/>
    </source>
</evidence>
<dbReference type="EMBL" id="GBRH01161183">
    <property type="protein sequence ID" value="JAE36713.1"/>
    <property type="molecule type" value="Transcribed_RNA"/>
</dbReference>
<name>A0A0A9HUY0_ARUDO</name>
<accession>A0A0A9HUY0</accession>
<protein>
    <submittedName>
        <fullName evidence="1">Uncharacterized protein</fullName>
    </submittedName>
</protein>
<organism evidence="1">
    <name type="scientific">Arundo donax</name>
    <name type="common">Giant reed</name>
    <name type="synonym">Donax arundinaceus</name>
    <dbReference type="NCBI Taxonomy" id="35708"/>
    <lineage>
        <taxon>Eukaryota</taxon>
        <taxon>Viridiplantae</taxon>
        <taxon>Streptophyta</taxon>
        <taxon>Embryophyta</taxon>
        <taxon>Tracheophyta</taxon>
        <taxon>Spermatophyta</taxon>
        <taxon>Magnoliopsida</taxon>
        <taxon>Liliopsida</taxon>
        <taxon>Poales</taxon>
        <taxon>Poaceae</taxon>
        <taxon>PACMAD clade</taxon>
        <taxon>Arundinoideae</taxon>
        <taxon>Arundineae</taxon>
        <taxon>Arundo</taxon>
    </lineage>
</organism>
<dbReference type="AlphaFoldDB" id="A0A0A9HUY0"/>
<reference evidence="1" key="2">
    <citation type="journal article" date="2015" name="Data Brief">
        <title>Shoot transcriptome of the giant reed, Arundo donax.</title>
        <authorList>
            <person name="Barrero R.A."/>
            <person name="Guerrero F.D."/>
            <person name="Moolhuijzen P."/>
            <person name="Goolsby J.A."/>
            <person name="Tidwell J."/>
            <person name="Bellgard S.E."/>
            <person name="Bellgard M.I."/>
        </authorList>
    </citation>
    <scope>NUCLEOTIDE SEQUENCE</scope>
    <source>
        <tissue evidence="1">Shoot tissue taken approximately 20 cm above the soil surface</tissue>
    </source>
</reference>
<sequence>MVADEVEDGMVDAGDVMARLVVTASSASSRAHRPHPLPVLGFGPPWASSPLAVCNPPRARGRGRFFFVEQD</sequence>